<dbReference type="GO" id="GO:0008081">
    <property type="term" value="F:phosphoric diester hydrolase activity"/>
    <property type="evidence" value="ECO:0007669"/>
    <property type="project" value="InterPro"/>
</dbReference>
<reference evidence="2" key="1">
    <citation type="journal article" date="2021" name="PeerJ">
        <title>Extensive microbial diversity within the chicken gut microbiome revealed by metagenomics and culture.</title>
        <authorList>
            <person name="Gilroy R."/>
            <person name="Ravi A."/>
            <person name="Getino M."/>
            <person name="Pursley I."/>
            <person name="Horton D.L."/>
            <person name="Alikhan N.F."/>
            <person name="Baker D."/>
            <person name="Gharbi K."/>
            <person name="Hall N."/>
            <person name="Watson M."/>
            <person name="Adriaenssens E.M."/>
            <person name="Foster-Nyarko E."/>
            <person name="Jarju S."/>
            <person name="Secka A."/>
            <person name="Antonio M."/>
            <person name="Oren A."/>
            <person name="Chaudhuri R.R."/>
            <person name="La Ragione R."/>
            <person name="Hildebrand F."/>
            <person name="Pallen M.J."/>
        </authorList>
    </citation>
    <scope>NUCLEOTIDE SEQUENCE</scope>
    <source>
        <strain evidence="2">ChiGjej4B4-7305</strain>
    </source>
</reference>
<dbReference type="PROSITE" id="PS51704">
    <property type="entry name" value="GP_PDE"/>
    <property type="match status" value="1"/>
</dbReference>
<dbReference type="InterPro" id="IPR017946">
    <property type="entry name" value="PLC-like_Pdiesterase_TIM-brl"/>
</dbReference>
<dbReference type="EMBL" id="DXBY01000326">
    <property type="protein sequence ID" value="HIZ37867.1"/>
    <property type="molecule type" value="Genomic_DNA"/>
</dbReference>
<protein>
    <recommendedName>
        <fullName evidence="1">GP-PDE domain-containing protein</fullName>
    </recommendedName>
</protein>
<proteinExistence type="predicted"/>
<evidence type="ECO:0000259" key="1">
    <source>
        <dbReference type="PROSITE" id="PS51704"/>
    </source>
</evidence>
<comment type="caution">
    <text evidence="2">The sequence shown here is derived from an EMBL/GenBank/DDBJ whole genome shotgun (WGS) entry which is preliminary data.</text>
</comment>
<feature type="domain" description="GP-PDE" evidence="1">
    <location>
        <begin position="1"/>
        <end position="251"/>
    </location>
</feature>
<dbReference type="PANTHER" id="PTHR46211:SF14">
    <property type="entry name" value="GLYCEROPHOSPHODIESTER PHOSPHODIESTERASE"/>
    <property type="match status" value="1"/>
</dbReference>
<dbReference type="GO" id="GO:0006629">
    <property type="term" value="P:lipid metabolic process"/>
    <property type="evidence" value="ECO:0007669"/>
    <property type="project" value="InterPro"/>
</dbReference>
<reference evidence="2" key="2">
    <citation type="submission" date="2021-04" db="EMBL/GenBank/DDBJ databases">
        <authorList>
            <person name="Gilroy R."/>
        </authorList>
    </citation>
    <scope>NUCLEOTIDE SEQUENCE</scope>
    <source>
        <strain evidence="2">ChiGjej4B4-7305</strain>
    </source>
</reference>
<sequence length="259" mass="27411">MKIYAHRGASIELPENTLAAFARAIELGADGIELDTYRASDGTAVVIHDDSLDRTTSASGPVKERTAVELGEIDAGNGQGVPTLAEVLALATGKVRVNVEIKDPEAVDAVIETVTRFDDLDWFASGAHWDALTDLRERTGAEVFPLSLGVAENGAKVIERYRDQATDEQAANVQAFASDWTVALERALTIGAAGLSIYEVGLTPEIITAIHAAGLEVWVWTVNDPARALELAAMGADALCTDAPAEVKAALDAEKNQTT</sequence>
<dbReference type="Gene3D" id="3.20.20.190">
    <property type="entry name" value="Phosphatidylinositol (PI) phosphodiesterase"/>
    <property type="match status" value="1"/>
</dbReference>
<dbReference type="Pfam" id="PF03009">
    <property type="entry name" value="GDPD"/>
    <property type="match status" value="1"/>
</dbReference>
<dbReference type="PANTHER" id="PTHR46211">
    <property type="entry name" value="GLYCEROPHOSPHORYL DIESTER PHOSPHODIESTERASE"/>
    <property type="match status" value="1"/>
</dbReference>
<gene>
    <name evidence="2" type="ORF">H9815_18985</name>
</gene>
<dbReference type="InterPro" id="IPR030395">
    <property type="entry name" value="GP_PDE_dom"/>
</dbReference>
<organism evidence="2 3">
    <name type="scientific">Candidatus Ruania gallistercoris</name>
    <dbReference type="NCBI Taxonomy" id="2838746"/>
    <lineage>
        <taxon>Bacteria</taxon>
        <taxon>Bacillati</taxon>
        <taxon>Actinomycetota</taxon>
        <taxon>Actinomycetes</taxon>
        <taxon>Micrococcales</taxon>
        <taxon>Ruaniaceae</taxon>
        <taxon>Ruania</taxon>
    </lineage>
</organism>
<name>A0A9D2J6G6_9MICO</name>
<evidence type="ECO:0000313" key="3">
    <source>
        <dbReference type="Proteomes" id="UP000824037"/>
    </source>
</evidence>
<dbReference type="AlphaFoldDB" id="A0A9D2J6G6"/>
<accession>A0A9D2J6G6</accession>
<evidence type="ECO:0000313" key="2">
    <source>
        <dbReference type="EMBL" id="HIZ37867.1"/>
    </source>
</evidence>
<dbReference type="SUPFAM" id="SSF51695">
    <property type="entry name" value="PLC-like phosphodiesterases"/>
    <property type="match status" value="1"/>
</dbReference>
<dbReference type="Proteomes" id="UP000824037">
    <property type="component" value="Unassembled WGS sequence"/>
</dbReference>